<dbReference type="SUPFAM" id="SSF55811">
    <property type="entry name" value="Nudix"/>
    <property type="match status" value="1"/>
</dbReference>
<dbReference type="InterPro" id="IPR015797">
    <property type="entry name" value="NUDIX_hydrolase-like_dom_sf"/>
</dbReference>
<evidence type="ECO:0000313" key="2">
    <source>
        <dbReference type="Proteomes" id="UP000184012"/>
    </source>
</evidence>
<evidence type="ECO:0000313" key="1">
    <source>
        <dbReference type="EMBL" id="SHL57961.1"/>
    </source>
</evidence>
<sequence>MTSQPVHVELNESMTEALIREVKEELAVDISKDKVKFGTFMHKFEEGIVYYNAFFVWLGS</sequence>
<evidence type="ECO:0008006" key="3">
    <source>
        <dbReference type="Google" id="ProtNLM"/>
    </source>
</evidence>
<dbReference type="Gene3D" id="3.90.79.10">
    <property type="entry name" value="Nucleoside Triphosphate Pyrophosphohydrolase"/>
    <property type="match status" value="1"/>
</dbReference>
<organism evidence="1 2">
    <name type="scientific">Eubacterium callanderi</name>
    <dbReference type="NCBI Taxonomy" id="53442"/>
    <lineage>
        <taxon>Bacteria</taxon>
        <taxon>Bacillati</taxon>
        <taxon>Bacillota</taxon>
        <taxon>Clostridia</taxon>
        <taxon>Eubacteriales</taxon>
        <taxon>Eubacteriaceae</taxon>
        <taxon>Eubacterium</taxon>
    </lineage>
</organism>
<dbReference type="Proteomes" id="UP000184012">
    <property type="component" value="Unassembled WGS sequence"/>
</dbReference>
<dbReference type="RefSeq" id="WP_013380422.1">
    <property type="nucleotide sequence ID" value="NZ_CAUWLR010000027.1"/>
</dbReference>
<proteinExistence type="predicted"/>
<comment type="caution">
    <text evidence="1">The sequence shown here is derived from an EMBL/GenBank/DDBJ whole genome shotgun (WGS) entry which is preliminary data.</text>
</comment>
<gene>
    <name evidence="1" type="ORF">SAMN04515649_10680</name>
</gene>
<dbReference type="AlphaFoldDB" id="A0AB74EZ19"/>
<protein>
    <recommendedName>
        <fullName evidence="3">Nudix hydrolase domain-containing protein</fullName>
    </recommendedName>
</protein>
<accession>A0AB74EZ19</accession>
<name>A0AB74EZ19_9FIRM</name>
<dbReference type="EMBL" id="FRBP01000006">
    <property type="protein sequence ID" value="SHL57961.1"/>
    <property type="molecule type" value="Genomic_DNA"/>
</dbReference>
<reference evidence="1 2" key="1">
    <citation type="submission" date="2016-11" db="EMBL/GenBank/DDBJ databases">
        <authorList>
            <person name="Varghese N."/>
            <person name="Submissions S."/>
        </authorList>
    </citation>
    <scope>NUCLEOTIDE SEQUENCE [LARGE SCALE GENOMIC DNA]</scope>
    <source>
        <strain evidence="1 2">FD</strain>
    </source>
</reference>